<keyword evidence="1" id="KW-0812">Transmembrane</keyword>
<proteinExistence type="predicted"/>
<name>A0A6C0HVR0_9ZZZZ</name>
<dbReference type="AlphaFoldDB" id="A0A6C0HVR0"/>
<organism evidence="2">
    <name type="scientific">viral metagenome</name>
    <dbReference type="NCBI Taxonomy" id="1070528"/>
    <lineage>
        <taxon>unclassified sequences</taxon>
        <taxon>metagenomes</taxon>
        <taxon>organismal metagenomes</taxon>
    </lineage>
</organism>
<evidence type="ECO:0000313" key="2">
    <source>
        <dbReference type="EMBL" id="QHT83963.1"/>
    </source>
</evidence>
<dbReference type="EMBL" id="MN740015">
    <property type="protein sequence ID" value="QHT83963.1"/>
    <property type="molecule type" value="Genomic_DNA"/>
</dbReference>
<sequence>MKFSTMIDYTKKMGDIAIPERMFHMEVSTTDIRWLMVGLCICCIIRPKFRRIMYSMMTECVQILLGAYSIYFILSLNKMKLTT</sequence>
<accession>A0A6C0HVR0</accession>
<keyword evidence="1" id="KW-1133">Transmembrane helix</keyword>
<keyword evidence="1" id="KW-0472">Membrane</keyword>
<reference evidence="2" key="1">
    <citation type="journal article" date="2020" name="Nature">
        <title>Giant virus diversity and host interactions through global metagenomics.</title>
        <authorList>
            <person name="Schulz F."/>
            <person name="Roux S."/>
            <person name="Paez-Espino D."/>
            <person name="Jungbluth S."/>
            <person name="Walsh D.A."/>
            <person name="Denef V.J."/>
            <person name="McMahon K.D."/>
            <person name="Konstantinidis K.T."/>
            <person name="Eloe-Fadrosh E.A."/>
            <person name="Kyrpides N.C."/>
            <person name="Woyke T."/>
        </authorList>
    </citation>
    <scope>NUCLEOTIDE SEQUENCE</scope>
    <source>
        <strain evidence="2">GVMAG-M-3300023184-16</strain>
    </source>
</reference>
<evidence type="ECO:0000256" key="1">
    <source>
        <dbReference type="SAM" id="Phobius"/>
    </source>
</evidence>
<protein>
    <submittedName>
        <fullName evidence="2">Uncharacterized protein</fullName>
    </submittedName>
</protein>
<feature type="transmembrane region" description="Helical" evidence="1">
    <location>
        <begin position="56"/>
        <end position="74"/>
    </location>
</feature>